<organism evidence="1 2">
    <name type="scientific">Ochrobactrum soli</name>
    <dbReference type="NCBI Taxonomy" id="2448455"/>
    <lineage>
        <taxon>Bacteria</taxon>
        <taxon>Pseudomonadati</taxon>
        <taxon>Pseudomonadota</taxon>
        <taxon>Alphaproteobacteria</taxon>
        <taxon>Hyphomicrobiales</taxon>
        <taxon>Brucellaceae</taxon>
        <taxon>Brucella/Ochrobactrum group</taxon>
        <taxon>Ochrobactrum</taxon>
    </lineage>
</organism>
<dbReference type="EMBL" id="OOFM01000005">
    <property type="protein sequence ID" value="SPL66752.1"/>
    <property type="molecule type" value="Genomic_DNA"/>
</dbReference>
<protein>
    <submittedName>
        <fullName evidence="1">Uncharacterized protein</fullName>
    </submittedName>
</protein>
<sequence>MLRRHGRPRNINCGEAALLFVLTQSARKGCFPLPPVC</sequence>
<proteinExistence type="predicted"/>
<reference evidence="2" key="1">
    <citation type="submission" date="2017-12" db="EMBL/GenBank/DDBJ databases">
        <authorList>
            <person name="Diaz M."/>
        </authorList>
    </citation>
    <scope>NUCLEOTIDE SEQUENCE [LARGE SCALE GENOMIC DNA]</scope>
    <source>
        <strain evidence="2">FI11154</strain>
    </source>
</reference>
<dbReference type="Proteomes" id="UP000246073">
    <property type="component" value="Unassembled WGS sequence"/>
</dbReference>
<gene>
    <name evidence="1" type="ORF">OHAE_2619</name>
</gene>
<accession>A0A2P9HRQ3</accession>
<name>A0A2P9HRQ3_9HYPH</name>
<evidence type="ECO:0000313" key="1">
    <source>
        <dbReference type="EMBL" id="SPL66752.1"/>
    </source>
</evidence>
<evidence type="ECO:0000313" key="2">
    <source>
        <dbReference type="Proteomes" id="UP000246073"/>
    </source>
</evidence>
<dbReference type="AlphaFoldDB" id="A0A2P9HRQ3"/>